<protein>
    <submittedName>
        <fullName evidence="6">Patatin</fullName>
    </submittedName>
</protein>
<dbReference type="InterPro" id="IPR002641">
    <property type="entry name" value="PNPLA_dom"/>
</dbReference>
<dbReference type="PROSITE" id="PS51635">
    <property type="entry name" value="PNPLA"/>
    <property type="match status" value="1"/>
</dbReference>
<evidence type="ECO:0000259" key="5">
    <source>
        <dbReference type="PROSITE" id="PS51635"/>
    </source>
</evidence>
<keyword evidence="1 4" id="KW-0378">Hydrolase</keyword>
<keyword evidence="3 4" id="KW-0443">Lipid metabolism</keyword>
<organism evidence="6 7">
    <name type="scientific">Roseateles chitinivorans</name>
    <dbReference type="NCBI Taxonomy" id="2917965"/>
    <lineage>
        <taxon>Bacteria</taxon>
        <taxon>Pseudomonadati</taxon>
        <taxon>Pseudomonadota</taxon>
        <taxon>Betaproteobacteria</taxon>
        <taxon>Burkholderiales</taxon>
        <taxon>Sphaerotilaceae</taxon>
        <taxon>Roseateles</taxon>
    </lineage>
</organism>
<evidence type="ECO:0000256" key="1">
    <source>
        <dbReference type="ARBA" id="ARBA00022801"/>
    </source>
</evidence>
<feature type="short sequence motif" description="GXSXG" evidence="4">
    <location>
        <begin position="64"/>
        <end position="68"/>
    </location>
</feature>
<name>A0A2G9C8I6_9BURK</name>
<evidence type="ECO:0000313" key="7">
    <source>
        <dbReference type="Proteomes" id="UP000231501"/>
    </source>
</evidence>
<gene>
    <name evidence="6" type="ORF">CS062_13255</name>
</gene>
<accession>A0A2G9C8I6</accession>
<evidence type="ECO:0000256" key="3">
    <source>
        <dbReference type="ARBA" id="ARBA00023098"/>
    </source>
</evidence>
<dbReference type="RefSeq" id="WP_099862104.1">
    <property type="nucleotide sequence ID" value="NZ_PEOG01000032.1"/>
</dbReference>
<feature type="active site" description="Proton acceptor" evidence="4">
    <location>
        <position position="240"/>
    </location>
</feature>
<dbReference type="InterPro" id="IPR016035">
    <property type="entry name" value="Acyl_Trfase/lysoPLipase"/>
</dbReference>
<dbReference type="GO" id="GO:0016042">
    <property type="term" value="P:lipid catabolic process"/>
    <property type="evidence" value="ECO:0007669"/>
    <property type="project" value="UniProtKB-UniRule"/>
</dbReference>
<evidence type="ECO:0000256" key="4">
    <source>
        <dbReference type="PROSITE-ProRule" id="PRU01161"/>
    </source>
</evidence>
<proteinExistence type="predicted"/>
<dbReference type="EMBL" id="PEOG01000032">
    <property type="protein sequence ID" value="PIM52728.1"/>
    <property type="molecule type" value="Genomic_DNA"/>
</dbReference>
<keyword evidence="7" id="KW-1185">Reference proteome</keyword>
<feature type="active site" description="Nucleophile" evidence="4">
    <location>
        <position position="66"/>
    </location>
</feature>
<dbReference type="PANTHER" id="PTHR14226">
    <property type="entry name" value="NEUROPATHY TARGET ESTERASE/SWISS CHEESE D.MELANOGASTER"/>
    <property type="match status" value="1"/>
</dbReference>
<dbReference type="Gene3D" id="3.40.1090.10">
    <property type="entry name" value="Cytosolic phospholipase A2 catalytic domain"/>
    <property type="match status" value="2"/>
</dbReference>
<dbReference type="SUPFAM" id="SSF52151">
    <property type="entry name" value="FabD/lysophospholipase-like"/>
    <property type="match status" value="1"/>
</dbReference>
<dbReference type="PANTHER" id="PTHR14226:SF57">
    <property type="entry name" value="BLR7027 PROTEIN"/>
    <property type="match status" value="1"/>
</dbReference>
<evidence type="ECO:0000313" key="6">
    <source>
        <dbReference type="EMBL" id="PIM52728.1"/>
    </source>
</evidence>
<sequence length="390" mass="41313">MGPVEPPLAFPSADAASSVEVAGTPARPAATYVCLGGGSALGAYAGGAMEALIEGGIEPDVLYGVSVGATVGAIVAGNRPEDRLARLRGYWEAASSGDIPMLPIAFDGQALSAARLPTFGPTAFRTTSNALHALGSLLTGRPGFFRPRWPGLFSLLPFMPPDNGLFDPRPLIETLQRFINFDLLNREGPRLLVHAVDVETGEPVRFDSRAGGISPEHLVAATSLPPAFPPMRIGGRQIVDAGLVANVPLDHALFEASGRRTVIAVDPFCLRGPPTRSLDDSLHRAQDLAFAAQTERTLAALRRERHLRHAALAGGPAADSQGPVDLLLASYQAPLQATGAKTLDFSERSLRERWRCGHADMTQLLDHRSAGRHSEAADGLAIYRNRPSPA</sequence>
<evidence type="ECO:0000256" key="2">
    <source>
        <dbReference type="ARBA" id="ARBA00022963"/>
    </source>
</evidence>
<dbReference type="Pfam" id="PF01734">
    <property type="entry name" value="Patatin"/>
    <property type="match status" value="1"/>
</dbReference>
<dbReference type="InterPro" id="IPR050301">
    <property type="entry name" value="NTE"/>
</dbReference>
<keyword evidence="2 4" id="KW-0442">Lipid degradation</keyword>
<dbReference type="GO" id="GO:0016787">
    <property type="term" value="F:hydrolase activity"/>
    <property type="evidence" value="ECO:0007669"/>
    <property type="project" value="UniProtKB-UniRule"/>
</dbReference>
<feature type="domain" description="PNPLA" evidence="5">
    <location>
        <begin position="33"/>
        <end position="253"/>
    </location>
</feature>
<dbReference type="OrthoDB" id="9770965at2"/>
<dbReference type="AlphaFoldDB" id="A0A2G9C8I6"/>
<comment type="caution">
    <text evidence="4">Lacks conserved residue(s) required for the propagation of feature annotation.</text>
</comment>
<comment type="caution">
    <text evidence="6">The sequence shown here is derived from an EMBL/GenBank/DDBJ whole genome shotgun (WGS) entry which is preliminary data.</text>
</comment>
<dbReference type="Proteomes" id="UP000231501">
    <property type="component" value="Unassembled WGS sequence"/>
</dbReference>
<reference evidence="6 7" key="1">
    <citation type="submission" date="2017-11" db="EMBL/GenBank/DDBJ databases">
        <title>Draft genome sequence of Mitsuaria sp. HWN-4.</title>
        <authorList>
            <person name="Gundlapally S.R."/>
        </authorList>
    </citation>
    <scope>NUCLEOTIDE SEQUENCE [LARGE SCALE GENOMIC DNA]</scope>
    <source>
        <strain evidence="6 7">HWN-4</strain>
    </source>
</reference>